<protein>
    <submittedName>
        <fullName evidence="2">Uncharacterized protein</fullName>
    </submittedName>
</protein>
<keyword evidence="1" id="KW-0732">Signal</keyword>
<feature type="signal peptide" evidence="1">
    <location>
        <begin position="1"/>
        <end position="33"/>
    </location>
</feature>
<name>Q0U3L3_PHANO</name>
<dbReference type="KEGG" id="pno:SNOG_13651"/>
<gene>
    <name evidence="2" type="ORF">SNOG_13651</name>
</gene>
<proteinExistence type="predicted"/>
<feature type="chain" id="PRO_5004177340" evidence="1">
    <location>
        <begin position="34"/>
        <end position="199"/>
    </location>
</feature>
<dbReference type="HOGENOM" id="CLU_1372637_0_0_1"/>
<organism evidence="2 3">
    <name type="scientific">Phaeosphaeria nodorum (strain SN15 / ATCC MYA-4574 / FGSC 10173)</name>
    <name type="common">Glume blotch fungus</name>
    <name type="synonym">Parastagonospora nodorum</name>
    <dbReference type="NCBI Taxonomy" id="321614"/>
    <lineage>
        <taxon>Eukaryota</taxon>
        <taxon>Fungi</taxon>
        <taxon>Dikarya</taxon>
        <taxon>Ascomycota</taxon>
        <taxon>Pezizomycotina</taxon>
        <taxon>Dothideomycetes</taxon>
        <taxon>Pleosporomycetidae</taxon>
        <taxon>Pleosporales</taxon>
        <taxon>Pleosporineae</taxon>
        <taxon>Phaeosphaeriaceae</taxon>
        <taxon>Parastagonospora</taxon>
    </lineage>
</organism>
<evidence type="ECO:0000256" key="1">
    <source>
        <dbReference type="SAM" id="SignalP"/>
    </source>
</evidence>
<evidence type="ECO:0000313" key="3">
    <source>
        <dbReference type="Proteomes" id="UP000001055"/>
    </source>
</evidence>
<dbReference type="Proteomes" id="UP000001055">
    <property type="component" value="Unassembled WGS sequence"/>
</dbReference>
<dbReference type="InParanoid" id="Q0U3L3"/>
<evidence type="ECO:0000313" key="2">
    <source>
        <dbReference type="EMBL" id="EAT79098.1"/>
    </source>
</evidence>
<dbReference type="EMBL" id="CH445351">
    <property type="protein sequence ID" value="EAT79098.1"/>
    <property type="molecule type" value="Genomic_DNA"/>
</dbReference>
<dbReference type="GeneID" id="5980777"/>
<accession>Q0U3L3</accession>
<dbReference type="AlphaFoldDB" id="Q0U3L3"/>
<sequence length="199" mass="22951">MAVWDKSWRRNMPLPHRHLLLLFLEYRIGMAHLQDIVETGRDPDKNLMYRWRKHTLSAAAHVDQSTEASCYCMSWDYLPERHIIREKLVSPLHLPEYIATLPLADDFWSKQGKHVVICDHRRCGWVILAANGLEAFSHSHGKVKVQFSILKLKADLLDKEIELRGGPAKICSERPQAQRFEKVTNNTNRVSANSSLCGI</sequence>
<reference evidence="3" key="1">
    <citation type="journal article" date="2007" name="Plant Cell">
        <title>Dothideomycete-plant interactions illuminated by genome sequencing and EST analysis of the wheat pathogen Stagonospora nodorum.</title>
        <authorList>
            <person name="Hane J.K."/>
            <person name="Lowe R.G."/>
            <person name="Solomon P.S."/>
            <person name="Tan K.C."/>
            <person name="Schoch C.L."/>
            <person name="Spatafora J.W."/>
            <person name="Crous P.W."/>
            <person name="Kodira C."/>
            <person name="Birren B.W."/>
            <person name="Galagan J.E."/>
            <person name="Torriani S.F."/>
            <person name="McDonald B.A."/>
            <person name="Oliver R.P."/>
        </authorList>
    </citation>
    <scope>NUCLEOTIDE SEQUENCE [LARGE SCALE GENOMIC DNA]</scope>
    <source>
        <strain evidence="3">SN15 / ATCC MYA-4574 / FGSC 10173</strain>
    </source>
</reference>
<dbReference type="RefSeq" id="XP_001803857.1">
    <property type="nucleotide sequence ID" value="XM_001803805.1"/>
</dbReference>